<dbReference type="Proteomes" id="UP000529783">
    <property type="component" value="Unassembled WGS sequence"/>
</dbReference>
<sequence length="29" mass="3339">MRISQYAYFTVKSTQMSPAELDVDEYAHG</sequence>
<keyword evidence="2" id="KW-1185">Reference proteome</keyword>
<protein>
    <submittedName>
        <fullName evidence="1">Uncharacterized protein</fullName>
    </submittedName>
</protein>
<organism evidence="1 2">
    <name type="scientific">Actinomadura luteofluorescens</name>
    <dbReference type="NCBI Taxonomy" id="46163"/>
    <lineage>
        <taxon>Bacteria</taxon>
        <taxon>Bacillati</taxon>
        <taxon>Actinomycetota</taxon>
        <taxon>Actinomycetes</taxon>
        <taxon>Streptosporangiales</taxon>
        <taxon>Thermomonosporaceae</taxon>
        <taxon>Actinomadura</taxon>
    </lineage>
</organism>
<accession>A0A7Y9EBJ8</accession>
<dbReference type="AlphaFoldDB" id="A0A7Y9EBJ8"/>
<evidence type="ECO:0000313" key="1">
    <source>
        <dbReference type="EMBL" id="NYD44375.1"/>
    </source>
</evidence>
<comment type="caution">
    <text evidence="1">The sequence shown here is derived from an EMBL/GenBank/DDBJ whole genome shotgun (WGS) entry which is preliminary data.</text>
</comment>
<reference evidence="1 2" key="1">
    <citation type="submission" date="2020-07" db="EMBL/GenBank/DDBJ databases">
        <title>Sequencing the genomes of 1000 actinobacteria strains.</title>
        <authorList>
            <person name="Klenk H.-P."/>
        </authorList>
    </citation>
    <scope>NUCLEOTIDE SEQUENCE [LARGE SCALE GENOMIC DNA]</scope>
    <source>
        <strain evidence="1 2">DSM 40398</strain>
    </source>
</reference>
<name>A0A7Y9EBJ8_9ACTN</name>
<proteinExistence type="predicted"/>
<dbReference type="EMBL" id="JACCBA010000001">
    <property type="protein sequence ID" value="NYD44375.1"/>
    <property type="molecule type" value="Genomic_DNA"/>
</dbReference>
<evidence type="ECO:0000313" key="2">
    <source>
        <dbReference type="Proteomes" id="UP000529783"/>
    </source>
</evidence>
<gene>
    <name evidence="1" type="ORF">BJY14_000358</name>
</gene>